<evidence type="ECO:0000313" key="4">
    <source>
        <dbReference type="Proteomes" id="UP000001492"/>
    </source>
</evidence>
<evidence type="ECO:0000313" key="3">
    <source>
        <dbReference type="EMBL" id="ADU14460.1"/>
    </source>
</evidence>
<accession>E8RSI9</accession>
<dbReference type="HOGENOM" id="CLU_1923242_0_0_5"/>
<evidence type="ECO:0000256" key="1">
    <source>
        <dbReference type="SAM" id="MobiDB-lite"/>
    </source>
</evidence>
<dbReference type="AlphaFoldDB" id="E8RSI9"/>
<dbReference type="STRING" id="573065.Astex_2822"/>
<dbReference type="Proteomes" id="UP000001492">
    <property type="component" value="Chromosome 2"/>
</dbReference>
<evidence type="ECO:0000256" key="2">
    <source>
        <dbReference type="SAM" id="SignalP"/>
    </source>
</evidence>
<feature type="signal peptide" evidence="2">
    <location>
        <begin position="1"/>
        <end position="26"/>
    </location>
</feature>
<reference evidence="4" key="1">
    <citation type="submission" date="2010-12" db="EMBL/GenBank/DDBJ databases">
        <title>Complete sequence of chromosome 2 of Asticcacaulis excentricus CB 48.</title>
        <authorList>
            <consortium name="US DOE Joint Genome Institute"/>
            <person name="Lucas S."/>
            <person name="Copeland A."/>
            <person name="Lapidus A."/>
            <person name="Cheng J.-F."/>
            <person name="Bruce D."/>
            <person name="Goodwin L."/>
            <person name="Pitluck S."/>
            <person name="Teshima H."/>
            <person name="Davenport K."/>
            <person name="Detter J.C."/>
            <person name="Han C."/>
            <person name="Tapia R."/>
            <person name="Land M."/>
            <person name="Hauser L."/>
            <person name="Jeffries C."/>
            <person name="Kyrpides N."/>
            <person name="Ivanova N."/>
            <person name="Ovchinnikova G."/>
            <person name="Brun Y.V."/>
            <person name="Woyke T."/>
        </authorList>
    </citation>
    <scope>NUCLEOTIDE SEQUENCE [LARGE SCALE GENOMIC DNA]</scope>
    <source>
        <strain evidence="4">ATCC 15261 / DSM 4724 / KCTC 12464 / NCIMB 9791 / VKM B-1370 / CB 48</strain>
    </source>
</reference>
<dbReference type="eggNOG" id="ENOG502ZQ3W">
    <property type="taxonomic scope" value="Bacteria"/>
</dbReference>
<sequence length="131" mass="14005">MIKRSKIYALLLPCAVIGAFALSAPAQEASSPRAYDSFPKWSEFPPPPQDVPTPEQIRQQVVALKARSDQLQKTADALPWELKAPEAMAKAANARIDPVLGAPIKNGADSAAIESLAARLRARAEPPPVAK</sequence>
<dbReference type="EMBL" id="CP002396">
    <property type="protein sequence ID" value="ADU14460.1"/>
    <property type="molecule type" value="Genomic_DNA"/>
</dbReference>
<dbReference type="OrthoDB" id="7173752at2"/>
<feature type="chain" id="PRO_5003230759" evidence="2">
    <location>
        <begin position="27"/>
        <end position="131"/>
    </location>
</feature>
<proteinExistence type="predicted"/>
<organism evidence="3 4">
    <name type="scientific">Asticcacaulis excentricus (strain ATCC 15261 / DSM 4724 / KCTC 12464 / NCIMB 9791 / VKM B-1370 / CB 48)</name>
    <dbReference type="NCBI Taxonomy" id="573065"/>
    <lineage>
        <taxon>Bacteria</taxon>
        <taxon>Pseudomonadati</taxon>
        <taxon>Pseudomonadota</taxon>
        <taxon>Alphaproteobacteria</taxon>
        <taxon>Caulobacterales</taxon>
        <taxon>Caulobacteraceae</taxon>
        <taxon>Asticcacaulis</taxon>
    </lineage>
</organism>
<gene>
    <name evidence="3" type="ordered locus">Astex_2822</name>
</gene>
<protein>
    <submittedName>
        <fullName evidence="3">Uncharacterized protein</fullName>
    </submittedName>
</protein>
<name>E8RSI9_ASTEC</name>
<dbReference type="KEGG" id="aex:Astex_2822"/>
<keyword evidence="4" id="KW-1185">Reference proteome</keyword>
<feature type="region of interest" description="Disordered" evidence="1">
    <location>
        <begin position="31"/>
        <end position="53"/>
    </location>
</feature>
<dbReference type="RefSeq" id="WP_013480284.1">
    <property type="nucleotide sequence ID" value="NC_014817.1"/>
</dbReference>
<keyword evidence="2" id="KW-0732">Signal</keyword>